<keyword evidence="3" id="KW-1185">Reference proteome</keyword>
<accession>A0A164B2U5</accession>
<sequence>MIGFVRVLTFIFAVAGSVCAVISKRAGMEVDCDAWLVVAIVGLGVFFGVKHVVDDAGRRLWMAAYRHDQWARRDREAGR</sequence>
<gene>
    <name evidence="2" type="ORF">A4G28_04270</name>
</gene>
<proteinExistence type="predicted"/>
<keyword evidence="1" id="KW-0472">Membrane</keyword>
<name>A0A164B2U5_9MYCO</name>
<dbReference type="EMBL" id="LWCI01000100">
    <property type="protein sequence ID" value="KZS63055.1"/>
    <property type="molecule type" value="Genomic_DNA"/>
</dbReference>
<reference evidence="3" key="1">
    <citation type="submission" date="2016-04" db="EMBL/GenBank/DDBJ databases">
        <authorList>
            <person name="Strapagiel D."/>
            <person name="Borowka P."/>
            <person name="Marciniak B."/>
            <person name="Bakula Z."/>
            <person name="Van Ingen J."/>
            <person name="Safianowska A."/>
            <person name="Dziadek J."/>
            <person name="Jagielski T."/>
        </authorList>
    </citation>
    <scope>NUCLEOTIDE SEQUENCE [LARGE SCALE GENOMIC DNA]</scope>
    <source>
        <strain evidence="3">1010001458</strain>
    </source>
</reference>
<evidence type="ECO:0000256" key="1">
    <source>
        <dbReference type="SAM" id="Phobius"/>
    </source>
</evidence>
<organism evidence="2 3">
    <name type="scientific">Mycobacterium ostraviense</name>
    <dbReference type="NCBI Taxonomy" id="2738409"/>
    <lineage>
        <taxon>Bacteria</taxon>
        <taxon>Bacillati</taxon>
        <taxon>Actinomycetota</taxon>
        <taxon>Actinomycetes</taxon>
        <taxon>Mycobacteriales</taxon>
        <taxon>Mycobacteriaceae</taxon>
        <taxon>Mycobacterium</taxon>
    </lineage>
</organism>
<evidence type="ECO:0000313" key="3">
    <source>
        <dbReference type="Proteomes" id="UP000077342"/>
    </source>
</evidence>
<feature type="transmembrane region" description="Helical" evidence="1">
    <location>
        <begin position="36"/>
        <end position="53"/>
    </location>
</feature>
<evidence type="ECO:0000313" key="2">
    <source>
        <dbReference type="EMBL" id="KZS63055.1"/>
    </source>
</evidence>
<keyword evidence="1" id="KW-0812">Transmembrane</keyword>
<comment type="caution">
    <text evidence="2">The sequence shown here is derived from an EMBL/GenBank/DDBJ whole genome shotgun (WGS) entry which is preliminary data.</text>
</comment>
<protein>
    <submittedName>
        <fullName evidence="2">Uncharacterized protein</fullName>
    </submittedName>
</protein>
<dbReference type="Proteomes" id="UP000077342">
    <property type="component" value="Unassembled WGS sequence"/>
</dbReference>
<keyword evidence="1" id="KW-1133">Transmembrane helix</keyword>
<dbReference type="AlphaFoldDB" id="A0A164B2U5"/>